<dbReference type="FunCoup" id="G8JTZ9">
    <property type="interactions" value="139"/>
</dbReference>
<reference evidence="2" key="1">
    <citation type="journal article" date="2012" name="G3 (Bethesda)">
        <title>Pichia sorbitophila, an interspecies yeast hybrid reveals early steps of genome resolution following polyploidization.</title>
        <authorList>
            <person name="Leh Louis V."/>
            <person name="Despons L."/>
            <person name="Friedrich A."/>
            <person name="Martin T."/>
            <person name="Durrens P."/>
            <person name="Casaregola S."/>
            <person name="Neuveglise C."/>
            <person name="Fairhead C."/>
            <person name="Marck C."/>
            <person name="Cruz J.A."/>
            <person name="Straub M.L."/>
            <person name="Kugler V."/>
            <person name="Sacerdot C."/>
            <person name="Uzunov Z."/>
            <person name="Thierry A."/>
            <person name="Weiss S."/>
            <person name="Bleykasten C."/>
            <person name="De Montigny J."/>
            <person name="Jacques N."/>
            <person name="Jung P."/>
            <person name="Lemaire M."/>
            <person name="Mallet S."/>
            <person name="Morel G."/>
            <person name="Richard G.F."/>
            <person name="Sarkar A."/>
            <person name="Savel G."/>
            <person name="Schacherer J."/>
            <person name="Seret M.L."/>
            <person name="Talla E."/>
            <person name="Samson G."/>
            <person name="Jubin C."/>
            <person name="Poulain J."/>
            <person name="Vacherie B."/>
            <person name="Barbe V."/>
            <person name="Pelletier E."/>
            <person name="Sherman D.J."/>
            <person name="Westhof E."/>
            <person name="Weissenbach J."/>
            <person name="Baret P.V."/>
            <person name="Wincker P."/>
            <person name="Gaillardin C."/>
            <person name="Dujon B."/>
            <person name="Souciet J.L."/>
        </authorList>
    </citation>
    <scope>NUCLEOTIDE SEQUENCE [LARGE SCALE GENOMIC DNA]</scope>
    <source>
        <strain evidence="2">CBS 270.75 / DBVPG 7215 / KCTC 17166 / NRRL Y-17582</strain>
    </source>
</reference>
<dbReference type="RefSeq" id="XP_003646319.1">
    <property type="nucleotide sequence ID" value="XM_003646271.1"/>
</dbReference>
<organism evidence="1 2">
    <name type="scientific">Eremothecium cymbalariae (strain CBS 270.75 / DBVPG 7215 / KCTC 17166 / NRRL Y-17582)</name>
    <name type="common">Yeast</name>
    <dbReference type="NCBI Taxonomy" id="931890"/>
    <lineage>
        <taxon>Eukaryota</taxon>
        <taxon>Fungi</taxon>
        <taxon>Dikarya</taxon>
        <taxon>Ascomycota</taxon>
        <taxon>Saccharomycotina</taxon>
        <taxon>Saccharomycetes</taxon>
        <taxon>Saccharomycetales</taxon>
        <taxon>Saccharomycetaceae</taxon>
        <taxon>Eremothecium</taxon>
    </lineage>
</organism>
<dbReference type="GO" id="GO:0005740">
    <property type="term" value="C:mitochondrial envelope"/>
    <property type="evidence" value="ECO:0007669"/>
    <property type="project" value="EnsemblFungi"/>
</dbReference>
<dbReference type="HOGENOM" id="CLU_003477_3_0_1"/>
<dbReference type="eggNOG" id="ENOG502QPU6">
    <property type="taxonomic scope" value="Eukaryota"/>
</dbReference>
<accession>G8JTZ9</accession>
<name>G8JTZ9_ERECY</name>
<dbReference type="OMA" id="WEKCKIM"/>
<dbReference type="OrthoDB" id="10249045at2759"/>
<dbReference type="AlphaFoldDB" id="G8JTZ9"/>
<gene>
    <name evidence="1" type="ordered locus">Ecym_4460</name>
</gene>
<dbReference type="Proteomes" id="UP000006790">
    <property type="component" value="Chromosome 4"/>
</dbReference>
<dbReference type="InterPro" id="IPR013943">
    <property type="entry name" value="Pet127"/>
</dbReference>
<keyword evidence="2" id="KW-1185">Reference proteome</keyword>
<sequence>MTKIIQSNGKASRLFQLRVKCKTVRLKYSTSQNDQFVNNSLDEAIRLSEKLRPKPRQFKKQIIMAPKKKRLTIDLKKQIRVFPFKDPFVGGLTSLRGLSKSKPNRLAHGLERCLFEPMSIVPLKDRRSNIYNFKPFLENIIKLKDFNFDAITGFVPPSLDSRLLELARKHSKKYVSSTSSITGMLSHMHFLLSNFRPLNLEHLTLSFPDVNRKYTRACKGTTSVFLRKLNQEPNDIYSVDPDKSVNREIILSQLGHALESLLTNSECQFSSIYDKSKTKILDEDRSVPDAFNYATCGNFLLRSQLDAFNPHLPGSGIFDLKTRAVAAVRYDLAHVENNGGFTGYQLGQKLGQFESFEREHYDLIRSVMLKYSLQARIGNMDGIFVAYHNISNIFGFQYIPLEQMDYIIHSSYDSKVMDLLKVREPTLRALVGDVDYVKDYRFENFKHKIASSIATAEFNFSMKILDKLISSITSNIPREASTVRLMLKTKMLTTKFTHNDTLTMKKVPVLKVLVNVLSSKQVERMERFALERVLLHGDHETLSKHINDIRIFYNELRDESMLFEVRVGHKLAAASKSIEVDYQHLDLEPELQAKVEDATSKDYYRSTWKHPYFLHPEDVSRWGVKATIVGPLNAKPSVYDELLDEQLEFLNEQCVSLENDVISNSKDPLVIKEKLKKALIGRKERFYDLKTEGPMPLQTILRAFSEKGKSELKQQQNGKDIKMAKKKLWNE</sequence>
<dbReference type="GO" id="GO:0000964">
    <property type="term" value="P:mitochondrial RNA 5'-end processing"/>
    <property type="evidence" value="ECO:0007669"/>
    <property type="project" value="EnsemblFungi"/>
</dbReference>
<dbReference type="GeneID" id="11470097"/>
<dbReference type="EMBL" id="CP002500">
    <property type="protein sequence ID" value="AET39502.1"/>
    <property type="molecule type" value="Genomic_DNA"/>
</dbReference>
<dbReference type="KEGG" id="erc:Ecym_4460"/>
<protein>
    <submittedName>
        <fullName evidence="1">Uncharacterized protein</fullName>
    </submittedName>
</protein>
<proteinExistence type="predicted"/>
<dbReference type="InParanoid" id="G8JTZ9"/>
<dbReference type="STRING" id="931890.G8JTZ9"/>
<evidence type="ECO:0000313" key="2">
    <source>
        <dbReference type="Proteomes" id="UP000006790"/>
    </source>
</evidence>
<dbReference type="PANTHER" id="PTHR31014:SF0">
    <property type="entry name" value="MITOCHONDRIAL TRANSLATION SYSTEM COMPONENT PET127-RELATED"/>
    <property type="match status" value="1"/>
</dbReference>
<dbReference type="PANTHER" id="PTHR31014">
    <property type="entry name" value="MITOCHONDRIAL TRANSLATION SYSTEM COMPONENT PET127-RELATED"/>
    <property type="match status" value="1"/>
</dbReference>
<dbReference type="Pfam" id="PF08634">
    <property type="entry name" value="Pet127"/>
    <property type="match status" value="1"/>
</dbReference>
<evidence type="ECO:0000313" key="1">
    <source>
        <dbReference type="EMBL" id="AET39502.1"/>
    </source>
</evidence>